<evidence type="ECO:0000256" key="1">
    <source>
        <dbReference type="SAM" id="Phobius"/>
    </source>
</evidence>
<dbReference type="Proteomes" id="UP000468581">
    <property type="component" value="Unassembled WGS sequence"/>
</dbReference>
<dbReference type="AlphaFoldDB" id="A0A6P0UND6"/>
<comment type="caution">
    <text evidence="2">The sequence shown here is derived from an EMBL/GenBank/DDBJ whole genome shotgun (WGS) entry which is preliminary data.</text>
</comment>
<dbReference type="RefSeq" id="WP_163606438.1">
    <property type="nucleotide sequence ID" value="NZ_JAABOO010000002.1"/>
</dbReference>
<sequence length="62" mass="7527">MPDLKKNRKKRQNFTKKLRRFIYIILSAWMIGISNVIYEEDRMVNDTRSHIEQREETPDDAS</sequence>
<dbReference type="EMBL" id="JAABOO010000002">
    <property type="protein sequence ID" value="NER13398.1"/>
    <property type="molecule type" value="Genomic_DNA"/>
</dbReference>
<evidence type="ECO:0000313" key="2">
    <source>
        <dbReference type="EMBL" id="NER13398.1"/>
    </source>
</evidence>
<evidence type="ECO:0000313" key="3">
    <source>
        <dbReference type="Proteomes" id="UP000468581"/>
    </source>
</evidence>
<keyword evidence="1" id="KW-0812">Transmembrane</keyword>
<keyword evidence="1" id="KW-1133">Transmembrane helix</keyword>
<protein>
    <submittedName>
        <fullName evidence="2">Uncharacterized protein</fullName>
    </submittedName>
</protein>
<keyword evidence="1" id="KW-0472">Membrane</keyword>
<gene>
    <name evidence="2" type="ORF">GWK08_08115</name>
</gene>
<organism evidence="2 3">
    <name type="scientific">Leptobacterium flavescens</name>
    <dbReference type="NCBI Taxonomy" id="472055"/>
    <lineage>
        <taxon>Bacteria</taxon>
        <taxon>Pseudomonadati</taxon>
        <taxon>Bacteroidota</taxon>
        <taxon>Flavobacteriia</taxon>
        <taxon>Flavobacteriales</taxon>
        <taxon>Flavobacteriaceae</taxon>
        <taxon>Leptobacterium</taxon>
    </lineage>
</organism>
<accession>A0A6P0UND6</accession>
<reference evidence="2 3" key="1">
    <citation type="submission" date="2020-01" db="EMBL/GenBank/DDBJ databases">
        <title>Leptobacterium flavescens.</title>
        <authorList>
            <person name="Wang G."/>
        </authorList>
    </citation>
    <scope>NUCLEOTIDE SEQUENCE [LARGE SCALE GENOMIC DNA]</scope>
    <source>
        <strain evidence="2 3">KCTC 22160</strain>
    </source>
</reference>
<keyword evidence="3" id="KW-1185">Reference proteome</keyword>
<proteinExistence type="predicted"/>
<feature type="transmembrane region" description="Helical" evidence="1">
    <location>
        <begin position="21"/>
        <end position="38"/>
    </location>
</feature>
<name>A0A6P0UND6_9FLAO</name>